<proteinExistence type="inferred from homology"/>
<dbReference type="PANTHER" id="PTHR47683:SF2">
    <property type="entry name" value="RNA-BINDING S4 DOMAIN-CONTAINING PROTEIN"/>
    <property type="match status" value="1"/>
</dbReference>
<evidence type="ECO:0000256" key="5">
    <source>
        <dbReference type="SAM" id="MobiDB-lite"/>
    </source>
</evidence>
<evidence type="ECO:0000256" key="2">
    <source>
        <dbReference type="ARBA" id="ARBA00023235"/>
    </source>
</evidence>
<dbReference type="AlphaFoldDB" id="A0AAN4W1E3"/>
<dbReference type="PROSITE" id="PS50889">
    <property type="entry name" value="S4"/>
    <property type="match status" value="1"/>
</dbReference>
<dbReference type="RefSeq" id="WP_082305112.1">
    <property type="nucleotide sequence ID" value="NZ_BQKE01000001.1"/>
</dbReference>
<dbReference type="InterPro" id="IPR042092">
    <property type="entry name" value="PsdUridine_s_RsuA/RluB/E/F_cat"/>
</dbReference>
<feature type="domain" description="RNA-binding S4" evidence="6">
    <location>
        <begin position="105"/>
        <end position="166"/>
    </location>
</feature>
<dbReference type="PROSITE" id="PS01149">
    <property type="entry name" value="PSI_RSU"/>
    <property type="match status" value="1"/>
</dbReference>
<evidence type="ECO:0000259" key="6">
    <source>
        <dbReference type="SMART" id="SM00363"/>
    </source>
</evidence>
<dbReference type="InterPro" id="IPR002942">
    <property type="entry name" value="S4_RNA-bd"/>
</dbReference>
<dbReference type="InterPro" id="IPR000748">
    <property type="entry name" value="PsdUridine_synth_RsuA/RluB/E/F"/>
</dbReference>
<dbReference type="InterPro" id="IPR006145">
    <property type="entry name" value="PsdUridine_synth_RsuA/RluA"/>
</dbReference>
<dbReference type="CDD" id="cd00165">
    <property type="entry name" value="S4"/>
    <property type="match status" value="1"/>
</dbReference>
<dbReference type="PANTHER" id="PTHR47683">
    <property type="entry name" value="PSEUDOURIDINE SYNTHASE FAMILY PROTEIN-RELATED"/>
    <property type="match status" value="1"/>
</dbReference>
<reference evidence="7 8" key="1">
    <citation type="submission" date="2021-12" db="EMBL/GenBank/DDBJ databases">
        <title>Genome sequencing of bacteria with rrn-lacking chromosome and rrn-plasmid.</title>
        <authorList>
            <person name="Anda M."/>
            <person name="Iwasaki W."/>
        </authorList>
    </citation>
    <scope>NUCLEOTIDE SEQUENCE [LARGE SCALE GENOMIC DNA]</scope>
    <source>
        <strain evidence="7 8">NBRC 15940</strain>
    </source>
</reference>
<feature type="compositionally biased region" description="Gly residues" evidence="5">
    <location>
        <begin position="13"/>
        <end position="25"/>
    </location>
</feature>
<dbReference type="Pfam" id="PF01479">
    <property type="entry name" value="S4"/>
    <property type="match status" value="1"/>
</dbReference>
<keyword evidence="8" id="KW-1185">Reference proteome</keyword>
<dbReference type="GO" id="GO:0000455">
    <property type="term" value="P:enzyme-directed rRNA pseudouridine synthesis"/>
    <property type="evidence" value="ECO:0007669"/>
    <property type="project" value="UniProtKB-ARBA"/>
</dbReference>
<evidence type="ECO:0000256" key="3">
    <source>
        <dbReference type="PROSITE-ProRule" id="PRU00182"/>
    </source>
</evidence>
<dbReference type="Gene3D" id="3.30.70.580">
    <property type="entry name" value="Pseudouridine synthase I, catalytic domain, N-terminal subdomain"/>
    <property type="match status" value="1"/>
</dbReference>
<evidence type="ECO:0000313" key="7">
    <source>
        <dbReference type="EMBL" id="GJM62135.1"/>
    </source>
</evidence>
<evidence type="ECO:0000313" key="8">
    <source>
        <dbReference type="Proteomes" id="UP001310022"/>
    </source>
</evidence>
<keyword evidence="3" id="KW-0694">RNA-binding</keyword>
<dbReference type="Gene3D" id="3.10.290.10">
    <property type="entry name" value="RNA-binding S4 domain"/>
    <property type="match status" value="1"/>
</dbReference>
<protein>
    <recommendedName>
        <fullName evidence="4">Pseudouridine synthase</fullName>
        <ecNumber evidence="4">5.4.99.-</ecNumber>
    </recommendedName>
</protein>
<feature type="region of interest" description="Disordered" evidence="5">
    <location>
        <begin position="1"/>
        <end position="80"/>
    </location>
</feature>
<dbReference type="SUPFAM" id="SSF55120">
    <property type="entry name" value="Pseudouridine synthase"/>
    <property type="match status" value="1"/>
</dbReference>
<keyword evidence="2 4" id="KW-0413">Isomerase</keyword>
<evidence type="ECO:0000256" key="1">
    <source>
        <dbReference type="ARBA" id="ARBA00008348"/>
    </source>
</evidence>
<dbReference type="GO" id="GO:0003723">
    <property type="term" value="F:RNA binding"/>
    <property type="evidence" value="ECO:0007669"/>
    <property type="project" value="UniProtKB-KW"/>
</dbReference>
<dbReference type="Proteomes" id="UP001310022">
    <property type="component" value="Unassembled WGS sequence"/>
</dbReference>
<dbReference type="CDD" id="cd02870">
    <property type="entry name" value="PseudoU_synth_RsuA_like"/>
    <property type="match status" value="1"/>
</dbReference>
<dbReference type="GO" id="GO:0120159">
    <property type="term" value="F:rRNA pseudouridine synthase activity"/>
    <property type="evidence" value="ECO:0007669"/>
    <property type="project" value="UniProtKB-ARBA"/>
</dbReference>
<dbReference type="FunFam" id="3.10.290.10:FF:000003">
    <property type="entry name" value="Pseudouridine synthase"/>
    <property type="match status" value="1"/>
</dbReference>
<dbReference type="SUPFAM" id="SSF55174">
    <property type="entry name" value="Alpha-L RNA-binding motif"/>
    <property type="match status" value="1"/>
</dbReference>
<dbReference type="InterPro" id="IPR036986">
    <property type="entry name" value="S4_RNA-bd_sf"/>
</dbReference>
<dbReference type="Pfam" id="PF00849">
    <property type="entry name" value="PseudoU_synth_2"/>
    <property type="match status" value="1"/>
</dbReference>
<feature type="compositionally biased region" description="Basic and acidic residues" evidence="5">
    <location>
        <begin position="37"/>
        <end position="67"/>
    </location>
</feature>
<dbReference type="EMBL" id="BQKE01000001">
    <property type="protein sequence ID" value="GJM62135.1"/>
    <property type="molecule type" value="Genomic_DNA"/>
</dbReference>
<organism evidence="7 8">
    <name type="scientific">Persicobacter diffluens</name>
    <dbReference type="NCBI Taxonomy" id="981"/>
    <lineage>
        <taxon>Bacteria</taxon>
        <taxon>Pseudomonadati</taxon>
        <taxon>Bacteroidota</taxon>
        <taxon>Cytophagia</taxon>
        <taxon>Cytophagales</taxon>
        <taxon>Persicobacteraceae</taxon>
        <taxon>Persicobacter</taxon>
    </lineage>
</organism>
<dbReference type="EC" id="5.4.99.-" evidence="4"/>
<dbReference type="InterPro" id="IPR020094">
    <property type="entry name" value="TruA/RsuA/RluB/E/F_N"/>
</dbReference>
<feature type="compositionally biased region" description="Polar residues" evidence="5">
    <location>
        <begin position="68"/>
        <end position="77"/>
    </location>
</feature>
<comment type="caution">
    <text evidence="7">The sequence shown here is derived from an EMBL/GenBank/DDBJ whole genome shotgun (WGS) entry which is preliminary data.</text>
</comment>
<dbReference type="InterPro" id="IPR020103">
    <property type="entry name" value="PsdUridine_synth_cat_dom_sf"/>
</dbReference>
<dbReference type="InterPro" id="IPR050343">
    <property type="entry name" value="RsuA_PseudoU_synthase"/>
</dbReference>
<dbReference type="SMART" id="SM00363">
    <property type="entry name" value="S4"/>
    <property type="match status" value="1"/>
</dbReference>
<dbReference type="Gene3D" id="3.30.70.1560">
    <property type="entry name" value="Alpha-L RNA-binding motif"/>
    <property type="match status" value="1"/>
</dbReference>
<name>A0AAN4W1E3_9BACT</name>
<dbReference type="InterPro" id="IPR018496">
    <property type="entry name" value="PsdUridine_synth_RsuA/RluB_CS"/>
</dbReference>
<evidence type="ECO:0000256" key="4">
    <source>
        <dbReference type="RuleBase" id="RU003887"/>
    </source>
</evidence>
<gene>
    <name evidence="7" type="ORF">PEDI_26870</name>
</gene>
<dbReference type="NCBIfam" id="TIGR00093">
    <property type="entry name" value="pseudouridine synthase"/>
    <property type="match status" value="1"/>
</dbReference>
<accession>A0AAN4W1E3</accession>
<comment type="similarity">
    <text evidence="1 4">Belongs to the pseudouridine synthase RsuA family.</text>
</comment>
<sequence length="337" mass="38103">MTKARRSNSGRRYSGGGKSGSGRPGAGKTSHKKKFDRSRSAEHKPESDEKIAKKQRSLKEIYKDRQAASESTNTPNYNFRKMKELAKKKAAKSGGEEGAPQSYAVRLNKFIANAGVCSRREADRLISEGEISVNGKVVREMGYKVEPKDKVSWQGKLLSREKSVYVLLNKPKDFLTTTDDPKNRKTVMELVKKAAGERIYPVGRLDRMTTGLLLLTNDGELAEKLAHPSNNVRKIYQVELDKPITEEDFAKIQNTIELEDGPVPVDDLVILSSDAKSLGIEIHLGRNRIVRRTFEHLGYEVVKLDRVVYAGLDKKDLPRGKWRYLSEKELIHLKYFL</sequence>